<reference evidence="1" key="1">
    <citation type="submission" date="2020-04" db="EMBL/GenBank/DDBJ databases">
        <authorList>
            <person name="Chiriac C."/>
            <person name="Salcher M."/>
            <person name="Ghai R."/>
            <person name="Kavagutti S V."/>
        </authorList>
    </citation>
    <scope>NUCLEOTIDE SEQUENCE</scope>
</reference>
<name>A0A6J5M1K5_9CAUD</name>
<proteinExistence type="predicted"/>
<gene>
    <name evidence="1" type="ORF">UFOVP348_45</name>
</gene>
<protein>
    <submittedName>
        <fullName evidence="1">Internal virion protein B</fullName>
    </submittedName>
</protein>
<sequence>MCEPTTILAIASVASTVASVSAQSQAASAQSAANQRQFDNTMRARAANLNQTNLMQQQEREAGSQQLEQNNLAARAARSTATVSAGESGISGLSVDALMSDLGTKQNRFNSSVVTNYDNSSMAIANQRENVDINAASQINSLKTPAMPDYFGAALRIGNAVYNGYNNKPPSIT</sequence>
<dbReference type="Pfam" id="PF24072">
    <property type="entry name" value="T7_gp14"/>
    <property type="match status" value="1"/>
</dbReference>
<dbReference type="InterPro" id="IPR038996">
    <property type="entry name" value="Gp14"/>
</dbReference>
<dbReference type="EMBL" id="LR796364">
    <property type="protein sequence ID" value="CAB4139187.1"/>
    <property type="molecule type" value="Genomic_DNA"/>
</dbReference>
<evidence type="ECO:0000313" key="1">
    <source>
        <dbReference type="EMBL" id="CAB4139187.1"/>
    </source>
</evidence>
<accession>A0A6J5M1K5</accession>
<organism evidence="1">
    <name type="scientific">uncultured Caudovirales phage</name>
    <dbReference type="NCBI Taxonomy" id="2100421"/>
    <lineage>
        <taxon>Viruses</taxon>
        <taxon>Duplodnaviria</taxon>
        <taxon>Heunggongvirae</taxon>
        <taxon>Uroviricota</taxon>
        <taxon>Caudoviricetes</taxon>
        <taxon>Peduoviridae</taxon>
        <taxon>Maltschvirus</taxon>
        <taxon>Maltschvirus maltsch</taxon>
    </lineage>
</organism>